<dbReference type="GO" id="GO:0008610">
    <property type="term" value="P:lipid biosynthetic process"/>
    <property type="evidence" value="ECO:0007669"/>
    <property type="project" value="UniProtKB-ARBA"/>
</dbReference>
<dbReference type="Gene3D" id="3.30.559.30">
    <property type="entry name" value="Nonribosomal peptide synthetase, condensation domain"/>
    <property type="match status" value="4"/>
</dbReference>
<dbReference type="InterPro" id="IPR009081">
    <property type="entry name" value="PP-bd_ACP"/>
</dbReference>
<dbReference type="InterPro" id="IPR001031">
    <property type="entry name" value="Thioesterase"/>
</dbReference>
<dbReference type="PANTHER" id="PTHR45527">
    <property type="entry name" value="NONRIBOSOMAL PEPTIDE SYNTHETASE"/>
    <property type="match status" value="1"/>
</dbReference>
<keyword evidence="3" id="KW-0597">Phosphoprotein</keyword>
<dbReference type="UniPathway" id="UPA00011"/>
<dbReference type="Gene3D" id="3.40.50.12780">
    <property type="entry name" value="N-terminal domain of ligase-like"/>
    <property type="match status" value="2"/>
</dbReference>
<dbReference type="GO" id="GO:0005829">
    <property type="term" value="C:cytosol"/>
    <property type="evidence" value="ECO:0007669"/>
    <property type="project" value="TreeGrafter"/>
</dbReference>
<dbReference type="PROSITE" id="PS00455">
    <property type="entry name" value="AMP_BINDING"/>
    <property type="match status" value="2"/>
</dbReference>
<dbReference type="Gene3D" id="3.40.50.980">
    <property type="match status" value="6"/>
</dbReference>
<feature type="domain" description="Carrier" evidence="4">
    <location>
        <begin position="1933"/>
        <end position="2008"/>
    </location>
</feature>
<dbReference type="InterPro" id="IPR025110">
    <property type="entry name" value="AMP-bd_C"/>
</dbReference>
<dbReference type="InterPro" id="IPR001242">
    <property type="entry name" value="Condensation_dom"/>
</dbReference>
<dbReference type="RefSeq" id="WP_120043110.1">
    <property type="nucleotide sequence ID" value="NZ_QZFU01000029.1"/>
</dbReference>
<dbReference type="SUPFAM" id="SSF47336">
    <property type="entry name" value="ACP-like"/>
    <property type="match status" value="3"/>
</dbReference>
<dbReference type="Gene3D" id="1.10.1200.10">
    <property type="entry name" value="ACP-like"/>
    <property type="match status" value="2"/>
</dbReference>
<dbReference type="SMART" id="SM00824">
    <property type="entry name" value="PKS_TE"/>
    <property type="match status" value="1"/>
</dbReference>
<dbReference type="InterPro" id="IPR020802">
    <property type="entry name" value="TesA-like"/>
</dbReference>
<dbReference type="Gene3D" id="2.30.38.10">
    <property type="entry name" value="Luciferase, Domain 3"/>
    <property type="match status" value="3"/>
</dbReference>
<evidence type="ECO:0000313" key="5">
    <source>
        <dbReference type="EMBL" id="RJO72004.1"/>
    </source>
</evidence>
<evidence type="ECO:0000259" key="4">
    <source>
        <dbReference type="PROSITE" id="PS50075"/>
    </source>
</evidence>
<dbReference type="InterPro" id="IPR036736">
    <property type="entry name" value="ACP-like_sf"/>
</dbReference>
<dbReference type="InterPro" id="IPR042099">
    <property type="entry name" value="ANL_N_sf"/>
</dbReference>
<name>A0A3A4K2C0_9NOCA</name>
<dbReference type="CDD" id="cd05930">
    <property type="entry name" value="A_NRPS"/>
    <property type="match status" value="1"/>
</dbReference>
<dbReference type="Pfam" id="PF00975">
    <property type="entry name" value="Thioesterase"/>
    <property type="match status" value="1"/>
</dbReference>
<dbReference type="FunFam" id="3.40.50.12780:FF:000012">
    <property type="entry name" value="Non-ribosomal peptide synthetase"/>
    <property type="match status" value="1"/>
</dbReference>
<dbReference type="InterPro" id="IPR010071">
    <property type="entry name" value="AA_adenyl_dom"/>
</dbReference>
<dbReference type="FunFam" id="2.30.38.10:FF:000001">
    <property type="entry name" value="Non-ribosomal peptide synthetase PvdI"/>
    <property type="match status" value="1"/>
</dbReference>
<dbReference type="Pfam" id="PF00501">
    <property type="entry name" value="AMP-binding"/>
    <property type="match status" value="5"/>
</dbReference>
<protein>
    <submittedName>
        <fullName evidence="5">Amino acid adenylation domain-containing protein</fullName>
    </submittedName>
</protein>
<dbReference type="FunFam" id="1.10.1200.10:FF:000016">
    <property type="entry name" value="Non-ribosomal peptide synthase"/>
    <property type="match status" value="2"/>
</dbReference>
<proteinExistence type="predicted"/>
<dbReference type="Pfam" id="PF00550">
    <property type="entry name" value="PP-binding"/>
    <property type="match status" value="3"/>
</dbReference>
<dbReference type="Gene3D" id="3.30.300.30">
    <property type="match status" value="3"/>
</dbReference>
<dbReference type="PANTHER" id="PTHR45527:SF1">
    <property type="entry name" value="FATTY ACID SYNTHASE"/>
    <property type="match status" value="1"/>
</dbReference>
<gene>
    <name evidence="5" type="ORF">D5S18_22730</name>
</gene>
<dbReference type="FunFam" id="3.40.50.980:FF:000001">
    <property type="entry name" value="Non-ribosomal peptide synthetase"/>
    <property type="match status" value="1"/>
</dbReference>
<dbReference type="EMBL" id="QZFU01000029">
    <property type="protein sequence ID" value="RJO72004.1"/>
    <property type="molecule type" value="Genomic_DNA"/>
</dbReference>
<dbReference type="Gene3D" id="3.40.50.1820">
    <property type="entry name" value="alpha/beta hydrolase"/>
    <property type="match status" value="1"/>
</dbReference>
<comment type="cofactor">
    <cofactor evidence="1">
        <name>pantetheine 4'-phosphate</name>
        <dbReference type="ChEBI" id="CHEBI:47942"/>
    </cofactor>
</comment>
<dbReference type="CDD" id="cd19540">
    <property type="entry name" value="LCL_NRPS-like"/>
    <property type="match status" value="2"/>
</dbReference>
<evidence type="ECO:0000313" key="6">
    <source>
        <dbReference type="Proteomes" id="UP000266677"/>
    </source>
</evidence>
<dbReference type="SUPFAM" id="SSF52777">
    <property type="entry name" value="CoA-dependent acyltransferases"/>
    <property type="match status" value="8"/>
</dbReference>
<dbReference type="PROSITE" id="PS00012">
    <property type="entry name" value="PHOSPHOPANTETHEINE"/>
    <property type="match status" value="1"/>
</dbReference>
<sequence length="4826" mass="512912">MTRSARIRPARTRKSRVTTLPQLMATAVEANPTGAALILAAATSTCERLSYEELDERSTRLARLLIDRGIGPECLVAVGISRSIDSVVAVWAVAKSGAAFVPVDPADPKAAYLVADSGALLGLTVAAEQAALPEAIDWLRIDSIDTATELARYSSEPIGYADRLHPLRAEHPAYVVYPGGTHREGVVVTQAGLAGLCAELHERFRVGFDSRTLHLAAPSSDDSIMELLLALGGAAAMVVVASDVVGGAALGGLLRREGVTHAFMNPAALTSVDPAGLDELRVVVAGGAICPPELSRRWARPGREFYHGYGPTEATTITNIGAPPSPDGPATIGGPIRGVTEYVLDERLSRVPTGADGELYIAGAQQARGYHDRPGATAERFVANPFEPGSRLYRTGDLVRRAAGNELEFPGRNDFQESPAADETRLATPIHPQAPDRLDFDLLTIDERARILVDWNDTAHPVPAELLLDGYRRAVAAHPEAVAVSFEGVELSYGEFDGRVNRLARLLISQGVGAESLVGLAVRRSLDLVVGMYAIVTAGGAYVPLDPDHPAERTARILETAQLDCVLTTAADAAAVAGAAKVLALDTLDTAGYDGSPVAAHELLRPVRPHHPAYVVFTSEPAGVVVSHVAINNRIAWMSAEYSLDSDDVYLHRAATTLDAALLGLLLPLRVGAKLVVATPDGRNDPAYLAEVIAAREVTVTDFAPSMLSAFAEHAEAGSLPSLRDVFVVGAAPVPETVAALLRVCDAEVHSLYGPAEAAVSIACLPVDYVADHSSPIGVPQWNSQVYVLDSRLRPVPVGVPGELYLAGDQLARGYAHRSDHTADRFVANPFGFGERIFRTGDQVVWREDSAGAGVLNYVGRTEVEAEFSVPVDVSGRAQLETPTATAPDAVVISPEAVAVAPEAVVISPEVAVVVPEDAATPPETVVIVADAVVTAPPAVIESPPRGAHGPALGAIERPERLPLSQAQQRMWFLNRFDQDGIGSAAYNLPFALRLTGELDLDALADAIEEVVARHEILRTVYPETIDGPIQVVLSAAQAGLAVIPRPIAADQVAAAVLESAVAPFDVTVETPMRVRLFQITDAPDEYVLAVVVYRIAADTSSLNLLMRDVLVAYTAGEALSREPLRVQYADYALWQRAVLGDEDDAVSIAGQQMLFWRTELAGVPNLLELPTDRPRPAVATMAAARVAMSIDAETRAALMDLAGAHGATLSTVVRTAFAVVLARLSGADDIAIGSPIAGRAERELEDLIGIFGNTLVLRTRYAGGASFTELLRRQRDSDLRAFAHADIPFERVVQVLNPRRSTAHHPVFQVGLSFQNPTRTALELPGLSVAGIDVDLNVSQFDLHLILGADHDEPGDPTGIDGFLTYATDLFDAATASGFVARLSTVLTAVLADPDQPVGAIDMLTRAERTDLLAVRNATAHPVDPAATLSTLLDRTVATHAAAVALLDDATRVELTYRELDNRANLLARHLIALGVGPESRVVLALRRSVHLVVAMYAVTKAGGVYVPIDPDQPADRTAYILDTVDPIRIITDAATGFRSASIPVLDLDEFDSSGLDSAPVTQQDRRAPLTADHIAYLVFTSGSTGRPKGVAVSHRAIVNQLLWKTAEFDLGPREVFLLKTVATFDLSVWEFWSAAICGGRLVVAAPDGHRDPTYLAELVARAGVTTLHAVPSLLDALLVVDIAPVSPLRRILAIGEALPAALATGLRAAYPRAALWNLYGPTEAAVSCTAHRVGSADIVAVPIGAPEWNSRVYVLDARLMPVPVGVSGELYLSGTQLARGYFGRPDLTAERFLADPFQYGARMYRTGDLVAWNAGGELEYRGRSDSQVKIRGFRIELGEIEAALLALPEIAQAAVLVRSDRTGARLVAYAVAAAPAAPEAANLKSALAEVLPSHMVPSAFVILDALPRNDNGKLDRKALPDPEFETPAHRAPTTPIEEVVAEVYGRVLGRERIGVEDDFFALGGDSLLASRVVARLGALLDSRVPVRALFQAPTVAALAVRVAHAAVGRLPLRARSRPEEIPLSQAQRRMWLLNQFGTAAAVPNIPIAIRLSGELDTAALRAAIADVLVRHEVLRTVYPWTLEGPVQRVLPPYEAAIDLAPIPIGEERVAHEVSRMVTEGFDVTGEIPLRARLFQLGGSEYVLAVVVHRIGADAWSTGPLTRDVVLAYRARAESAAPAWTPLPVQYADYALWQRDLLAADSDPATPAGQQLEYWRGELAGLPDELVLPVDRPRTAAPSFVGGRVEFTVDAEVHGALERLARAHRATLFTVVRTALAVLLARLSGSADIAVGTPVAGRGEPELDNLIGAFANTLVLRTEVAAALSFAELLAANRETDLRAFANADIPFERLVELRAPQRFTGRHPLVQVALSFDNPVAPVFELSGLSFTPLGAAPDIAGFDLLLTIGERRGEDGSAAGLVAEFGYARDLFDESTVVDLGRRFRRVLAATAADPSVPVGDIDLVDDAERADLLTRTGGPAVAPRTLPELMAAAAALNPGAPALIAEGRAFGYGDLDAASAQLARALIDRGAGPDVLVALALRRSIESVLALWAVAKTGAAFLPIDPTYPADRIAHMITDSGVALGITTAADILSLPELTDGGWVALDDRDFTVEVATRSDAPLTARELRGPLRPENAAYVCYTSGSTGLPKGVVVTHAGLANFGAEQVERYGLDGQTRALSFAAPAFDAVVLELLLALGAGGALVLTPPLLGGGAELAELIRRERVTHAFLTPSVLAALDSAALVGLRVVVSGGEALPADLAARWAEVGERRFHNGYGPTETTIMTNISPPLRAGEPPALGGPIRGTRSLVLDARLRPVPEGVAGELYLGGVQLARGYLQRRGLTAARFVADPFGAPGERLYRTGDVVRWRRGSAVLDYVGRNDFQVQVRGLRVELGEIDAALTTRHRVDFSVTVAHESDTGAPMLVSYVRPSPGRFLDTALLTAELARTLPEQMVPAAVVVLDEIPLSPVGKLDRRALPRPEFAAPAYRAPGTIAAQTIAAAMGEVLGVARVGLDDDFFALGGDSFRAIRVVSRCREDGVDFAPHEIFTRRTVGALAEIATVAGAADESGELPLTATAARLVAEGQWVEVRALTLDVPPNCPADAVSATVDAVLDQHPLLWARLTGTAPALRIPPLAERDGEHFGRLDPERGETALPLDDVVLAAAAALDPVAGRNIHFVLSGTTLVVVANGLVVDDISWRTVIDQLTAAWNRGRHAAPAVPESGVGTLVAGLHDRAFAAETLAEIPWWERTLGPTSGRSANPGPRNRVSLAITAEGTEAVAAVAEAYHTTVDDVLLTAVALAMHTGADTAVARTVGPVVRLSADGRGIGPDRADSMVGGFTTDYPMRLRLDGIDADDALIGGPAAGAALAAVKEARRAVPSGGRGYGLLRHLNPDAAQRLSALESGRLALRYRDLRPARVHTDAPAEDLLLDLTVDATDEGLLVRFDYAVAAFGANEVKAFAEHWIRALGGLAEHGLRTDTGGFGPSDFPLVSLRQSEINRLARAYPNLSDIWPLTPTQSGIAFHAMLADGSLDMYITQFVLDLGGTVDARRLRAAAQAVLDRHDNLRVAFAADDAGNPVQVVQDSVEAPWRLVEVNDLDPAEADRELAAVEAADLAEHFEMGAAPLLRFTLIRSGAATDGSGHYHLLITSHHILVDSWSMPLLTRDLLTCYAMGAAARTRPHVPSYRAYLAWLAEQDRAAARTAWRTSLAGIAGPTPLAPVDPGREIASGIGEVAFELSPADTTALTRLAAGLGVTANTVVQAAWGLLVGRSIDRDDVVIGATVSGRPPELSGVESMIGLFRTVIPVRVRLGATDTLGGLLRQLQTEQAALLDHHHLGLSEIQRTIGTEGLFDSLVVFESFPVDREGLEKAGAVDGMSVIGVDAVNGTHYPLTVTVVLDNQLRVTLKYLRDLFDAGAARRLAHRLSTLIGRFADTPQARIADIDILLDAERTALATVNADTDMPELRDESTLLTLFDAQVARTPYAPAVRFGETVLGYADLDARSRVLAAELSRWGVGPEALVAVAMRRGIDLVVAIYAVLRAGGGYVPIDPDQPVEYSEQVLDSAAPICVLTTTADGFTTASGVQVVAVDTLYLSVEVVPALESGVRADNIAYVVHTSGSTGRPEGVATTHRQLVNQFRWAQQHYPHDGTDTVLHKTPITFDIAAWELLWPLQTGASIVLAAPDGHRDPAYLARVIVENRVSTAHFVPSMLAAFLDGQPRIYPSLRRVFAAGEALSAATAAAFAADLLGTELINWYGLAEATVVTAHPATGGAAASVPIGTPVANTRVHVLDRHLRPVPPGAPGELYLSGVQLARGYLDAPARTAERFVAHDGGERLYRTGDMVRWTRGVWALEYLGRGEFQVEMRGRRVELGEIEAVLAEDDAVRHVAVAAVRVANGIRLVAYVVAAQGHSIDDRALLAHARAVLPAHMIPAAVVLLDTFPLTANGKFDRRALPVPNLSDQYRPPTTPLERTIAEVYAEVLRCDQIGLDDDFFDLGGNSLLATRAVTRLRAATGAEIRVQWLFTDPDVAALAARIAEAADRTHDYDADSNAALGVLLPIRTRVPHDTAAAEPLFCLHPMYGLSWCYAGLARYVPAAFPIYGLQSPALSEEGYLPDSPAQLVARYVAEIRAVQPSGPYRLLGWSFGGVLAHAVAAALQADGAQVALLVMLDSHPEIDITDFRAVVREALGELGIGAAGLLPADGTDVHDLTDAALTALHATIPADMAVLTPERVRRIYRSAVRSAELVAAHRPPVFRGELHYFSAVGPENAAANWVRYVDGEIADHPVGVTHDQMTSPTALGEIGPRLSKLLDPGVSWLGRP</sequence>
<dbReference type="FunFam" id="3.30.300.30:FF:000010">
    <property type="entry name" value="Enterobactin synthetase component F"/>
    <property type="match status" value="1"/>
</dbReference>
<dbReference type="InterPro" id="IPR029058">
    <property type="entry name" value="AB_hydrolase_fold"/>
</dbReference>
<dbReference type="InterPro" id="IPR020845">
    <property type="entry name" value="AMP-binding_CS"/>
</dbReference>
<evidence type="ECO:0000256" key="2">
    <source>
        <dbReference type="ARBA" id="ARBA00022450"/>
    </source>
</evidence>
<dbReference type="Pfam" id="PF13193">
    <property type="entry name" value="AMP-binding_C"/>
    <property type="match status" value="2"/>
</dbReference>
<dbReference type="SMART" id="SM00823">
    <property type="entry name" value="PKS_PP"/>
    <property type="match status" value="2"/>
</dbReference>
<dbReference type="NCBIfam" id="TIGR01733">
    <property type="entry name" value="AA-adenyl-dom"/>
    <property type="match status" value="3"/>
</dbReference>
<accession>A0A3A4K2C0</accession>
<dbReference type="GO" id="GO:0003824">
    <property type="term" value="F:catalytic activity"/>
    <property type="evidence" value="ECO:0007669"/>
    <property type="project" value="InterPro"/>
</dbReference>
<dbReference type="GO" id="GO:0044550">
    <property type="term" value="P:secondary metabolite biosynthetic process"/>
    <property type="evidence" value="ECO:0007669"/>
    <property type="project" value="UniProtKB-ARBA"/>
</dbReference>
<organism evidence="5 6">
    <name type="scientific">Nocardia panacis</name>
    <dbReference type="NCBI Taxonomy" id="2340916"/>
    <lineage>
        <taxon>Bacteria</taxon>
        <taxon>Bacillati</taxon>
        <taxon>Actinomycetota</taxon>
        <taxon>Actinomycetes</taxon>
        <taxon>Mycobacteriales</taxon>
        <taxon>Nocardiaceae</taxon>
        <taxon>Nocardia</taxon>
    </lineage>
</organism>
<dbReference type="InterPro" id="IPR006162">
    <property type="entry name" value="Ppantetheine_attach_site"/>
</dbReference>
<feature type="domain" description="Carrier" evidence="4">
    <location>
        <begin position="4469"/>
        <end position="4544"/>
    </location>
</feature>
<dbReference type="Pfam" id="PF00668">
    <property type="entry name" value="Condensation"/>
    <property type="match status" value="4"/>
</dbReference>
<dbReference type="PROSITE" id="PS50075">
    <property type="entry name" value="CARRIER"/>
    <property type="match status" value="3"/>
</dbReference>
<evidence type="ECO:0000256" key="3">
    <source>
        <dbReference type="ARBA" id="ARBA00022553"/>
    </source>
</evidence>
<feature type="domain" description="Carrier" evidence="4">
    <location>
        <begin position="2991"/>
        <end position="3065"/>
    </location>
</feature>
<keyword evidence="6" id="KW-1185">Reference proteome</keyword>
<dbReference type="InterPro" id="IPR020806">
    <property type="entry name" value="PKS_PP-bd"/>
</dbReference>
<reference evidence="5 6" key="1">
    <citation type="submission" date="2018-09" db="EMBL/GenBank/DDBJ databases">
        <title>YIM PH21274 draft genome.</title>
        <authorList>
            <person name="Miao C."/>
        </authorList>
    </citation>
    <scope>NUCLEOTIDE SEQUENCE [LARGE SCALE GENOMIC DNA]</scope>
    <source>
        <strain evidence="5 6">YIM PH 21724</strain>
    </source>
</reference>
<comment type="caution">
    <text evidence="5">The sequence shown here is derived from an EMBL/GenBank/DDBJ whole genome shotgun (WGS) entry which is preliminary data.</text>
</comment>
<dbReference type="InterPro" id="IPR045851">
    <property type="entry name" value="AMP-bd_C_sf"/>
</dbReference>
<dbReference type="GO" id="GO:0031177">
    <property type="term" value="F:phosphopantetheine binding"/>
    <property type="evidence" value="ECO:0007669"/>
    <property type="project" value="InterPro"/>
</dbReference>
<dbReference type="SUPFAM" id="SSF53474">
    <property type="entry name" value="alpha/beta-Hydrolases"/>
    <property type="match status" value="1"/>
</dbReference>
<dbReference type="NCBIfam" id="NF003417">
    <property type="entry name" value="PRK04813.1"/>
    <property type="match status" value="5"/>
</dbReference>
<dbReference type="Gene3D" id="3.30.559.10">
    <property type="entry name" value="Chloramphenicol acetyltransferase-like domain"/>
    <property type="match status" value="4"/>
</dbReference>
<dbReference type="CDD" id="cd19543">
    <property type="entry name" value="DCL_NRPS"/>
    <property type="match status" value="1"/>
</dbReference>
<dbReference type="OrthoDB" id="4510129at2"/>
<dbReference type="InterPro" id="IPR000873">
    <property type="entry name" value="AMP-dep_synth/lig_dom"/>
</dbReference>
<dbReference type="SUPFAM" id="SSF56801">
    <property type="entry name" value="Acetyl-CoA synthetase-like"/>
    <property type="match status" value="5"/>
</dbReference>
<dbReference type="Proteomes" id="UP000266677">
    <property type="component" value="Unassembled WGS sequence"/>
</dbReference>
<evidence type="ECO:0000256" key="1">
    <source>
        <dbReference type="ARBA" id="ARBA00001957"/>
    </source>
</evidence>
<dbReference type="GO" id="GO:0043041">
    <property type="term" value="P:amino acid activation for nonribosomal peptide biosynthetic process"/>
    <property type="evidence" value="ECO:0007669"/>
    <property type="project" value="TreeGrafter"/>
</dbReference>
<dbReference type="InterPro" id="IPR023213">
    <property type="entry name" value="CAT-like_dom_sf"/>
</dbReference>
<keyword evidence="2" id="KW-0596">Phosphopantetheine</keyword>
<dbReference type="GO" id="GO:0072330">
    <property type="term" value="P:monocarboxylic acid biosynthetic process"/>
    <property type="evidence" value="ECO:0007669"/>
    <property type="project" value="UniProtKB-ARBA"/>
</dbReference>